<dbReference type="Gene3D" id="3.30.70.1950">
    <property type="match status" value="1"/>
</dbReference>
<comment type="subunit">
    <text evidence="2">Homodimer.</text>
</comment>
<evidence type="ECO:0000313" key="4">
    <source>
        <dbReference type="Proteomes" id="UP000674938"/>
    </source>
</evidence>
<dbReference type="PANTHER" id="PTHR39161:SF1">
    <property type="entry name" value="ADAPTER PROTEIN MECA 1"/>
    <property type="match status" value="1"/>
</dbReference>
<gene>
    <name evidence="2" type="primary">mecA</name>
    <name evidence="3" type="ORF">I6N95_25510</name>
</gene>
<reference evidence="3" key="1">
    <citation type="submission" date="2020-12" db="EMBL/GenBank/DDBJ databases">
        <title>Vagococcus allomyrinae sp. nov. and Enterococcus lavae sp. nov., isolated from the larvae of Allomyrina dichotoma.</title>
        <authorList>
            <person name="Lee S.D."/>
        </authorList>
    </citation>
    <scope>NUCLEOTIDE SEQUENCE</scope>
    <source>
        <strain evidence="3">BWB3-3</strain>
    </source>
</reference>
<dbReference type="PIRSF" id="PIRSF029008">
    <property type="entry name" value="MecA"/>
    <property type="match status" value="1"/>
</dbReference>
<dbReference type="RefSeq" id="WP_209532782.1">
    <property type="nucleotide sequence ID" value="NZ_JAEEGA010000026.1"/>
</dbReference>
<dbReference type="AlphaFoldDB" id="A0A940PGU5"/>
<dbReference type="InterPro" id="IPR038471">
    <property type="entry name" value="MecA_C_sf"/>
</dbReference>
<accession>A0A940PGU5</accession>
<dbReference type="Proteomes" id="UP000674938">
    <property type="component" value="Unassembled WGS sequence"/>
</dbReference>
<dbReference type="EMBL" id="JAEEGA010000026">
    <property type="protein sequence ID" value="MBP1044372.1"/>
    <property type="molecule type" value="Genomic_DNA"/>
</dbReference>
<sequence>MEMERINENTIRVLIENEDLEERGVTFLDLLGNHKQIENFFYSILEEVDIDEQFQETDAVTFQVLPNRNGLELFISKNMMMGDDNEIPELSEIMNQDAFGEFVKKQMSDGTPLEEMTSPDRIDRYIDNLDSPVIESVVRLDSFEDLIELAKMVKFENVITHLYRLEDEPDAYFLHVVFFLEDTTESQVNDDMSVILEFSSLTKITPEVLEEYGQLIMERSALEQTRYYFKK</sequence>
<dbReference type="Pfam" id="PF05389">
    <property type="entry name" value="MecA"/>
    <property type="match status" value="1"/>
</dbReference>
<comment type="domain">
    <text evidence="2">The N-terminal domain probably binds unfolded/aggregated proteins; the C-terminal domain interacts with ClpC.</text>
</comment>
<keyword evidence="4" id="KW-1185">Reference proteome</keyword>
<comment type="function">
    <text evidence="2">Enables the recognition and targeting of unfolded and aggregated proteins to the ClpC protease or to other proteins involved in proteolysis.</text>
</comment>
<name>A0A940PGU5_9ENTE</name>
<evidence type="ECO:0000256" key="2">
    <source>
        <dbReference type="HAMAP-Rule" id="MF_01124"/>
    </source>
</evidence>
<organism evidence="3 4">
    <name type="scientific">Vagococcus allomyrinae</name>
    <dbReference type="NCBI Taxonomy" id="2794353"/>
    <lineage>
        <taxon>Bacteria</taxon>
        <taxon>Bacillati</taxon>
        <taxon>Bacillota</taxon>
        <taxon>Bacilli</taxon>
        <taxon>Lactobacillales</taxon>
        <taxon>Enterococcaceae</taxon>
        <taxon>Vagococcus</taxon>
    </lineage>
</organism>
<dbReference type="InterPro" id="IPR008681">
    <property type="entry name" value="Neg-reg_MecA"/>
</dbReference>
<protein>
    <recommendedName>
        <fullName evidence="2">Adapter protein MecA</fullName>
    </recommendedName>
</protein>
<dbReference type="PANTHER" id="PTHR39161">
    <property type="entry name" value="ADAPTER PROTEIN MECA"/>
    <property type="match status" value="1"/>
</dbReference>
<comment type="caution">
    <text evidence="3">The sequence shown here is derived from an EMBL/GenBank/DDBJ whole genome shotgun (WGS) entry which is preliminary data.</text>
</comment>
<evidence type="ECO:0000256" key="1">
    <source>
        <dbReference type="ARBA" id="ARBA00005397"/>
    </source>
</evidence>
<dbReference type="HAMAP" id="MF_01124">
    <property type="entry name" value="MecA"/>
    <property type="match status" value="1"/>
</dbReference>
<evidence type="ECO:0000313" key="3">
    <source>
        <dbReference type="EMBL" id="MBP1044372.1"/>
    </source>
</evidence>
<comment type="similarity">
    <text evidence="1 2">Belongs to the MecA family.</text>
</comment>
<dbReference type="GO" id="GO:0030674">
    <property type="term" value="F:protein-macromolecule adaptor activity"/>
    <property type="evidence" value="ECO:0007669"/>
    <property type="project" value="UniProtKB-UniRule"/>
</dbReference>
<proteinExistence type="inferred from homology"/>